<evidence type="ECO:0000256" key="8">
    <source>
        <dbReference type="HAMAP-Rule" id="MF_01255"/>
    </source>
</evidence>
<dbReference type="InterPro" id="IPR011051">
    <property type="entry name" value="RmlC_Cupin_sf"/>
</dbReference>
<evidence type="ECO:0000256" key="7">
    <source>
        <dbReference type="ARBA" id="ARBA00048714"/>
    </source>
</evidence>
<evidence type="ECO:0000313" key="9">
    <source>
        <dbReference type="EMBL" id="QEL56673.1"/>
    </source>
</evidence>
<comment type="pathway">
    <text evidence="1 8">Amine and polyamine biosynthesis; ectoine biosynthesis; L-ectoine from L-aspartate 4-semialdehyde: step 3/3.</text>
</comment>
<dbReference type="Proteomes" id="UP000322079">
    <property type="component" value="Chromosome"/>
</dbReference>
<proteinExistence type="inferred from homology"/>
<dbReference type="GO" id="GO:0019491">
    <property type="term" value="P:ectoine biosynthetic process"/>
    <property type="evidence" value="ECO:0007669"/>
    <property type="project" value="UniProtKB-UniRule"/>
</dbReference>
<comment type="function">
    <text evidence="8">Catalyzes the circularization of gamma-N-acetyl-alpha,gamma-diaminobutyric acid (ADABA) to ectoine (1,4,5,6-tetrahydro-2-methyl-4-pyrimidine carboxylic acid), which is an excellent osmoprotectant.</text>
</comment>
<protein>
    <recommendedName>
        <fullName evidence="4 8">L-ectoine synthase</fullName>
        <ecNumber evidence="3 8">4.2.1.108</ecNumber>
    </recommendedName>
    <alternativeName>
        <fullName evidence="6 8">N-acetyldiaminobutyrate dehydratase</fullName>
    </alternativeName>
</protein>
<dbReference type="NCBIfam" id="NF009806">
    <property type="entry name" value="PRK13290.1"/>
    <property type="match status" value="1"/>
</dbReference>
<evidence type="ECO:0000256" key="5">
    <source>
        <dbReference type="ARBA" id="ARBA00023239"/>
    </source>
</evidence>
<gene>
    <name evidence="8" type="primary">ectC</name>
    <name evidence="9" type="ORF">FYK34_14435</name>
</gene>
<evidence type="ECO:0000256" key="3">
    <source>
        <dbReference type="ARBA" id="ARBA00013192"/>
    </source>
</evidence>
<name>A0A5C1DJD3_9NEIS</name>
<evidence type="ECO:0000256" key="1">
    <source>
        <dbReference type="ARBA" id="ARBA00005181"/>
    </source>
</evidence>
<evidence type="ECO:0000256" key="2">
    <source>
        <dbReference type="ARBA" id="ARBA00009637"/>
    </source>
</evidence>
<accession>A0A5C1DJD3</accession>
<dbReference type="EC" id="4.2.1.108" evidence="3 8"/>
<dbReference type="SUPFAM" id="SSF51182">
    <property type="entry name" value="RmlC-like cupins"/>
    <property type="match status" value="1"/>
</dbReference>
<dbReference type="Pfam" id="PF06339">
    <property type="entry name" value="Ectoine_synth"/>
    <property type="match status" value="1"/>
</dbReference>
<dbReference type="HAMAP" id="MF_01255">
    <property type="entry name" value="Ectoine_synth"/>
    <property type="match status" value="1"/>
</dbReference>
<reference evidence="9 10" key="1">
    <citation type="submission" date="2019-08" db="EMBL/GenBank/DDBJ databases">
        <title>Chromobacterium paludis, a novel bacterium isolated from a Maryland marsh pond.</title>
        <authorList>
            <person name="Blackburn M.B."/>
            <person name="Gundersen-Rindal D.E."/>
        </authorList>
    </citation>
    <scope>NUCLEOTIDE SEQUENCE [LARGE SCALE GENOMIC DNA]</scope>
    <source>
        <strain evidence="10">IIBBL 257-1</strain>
    </source>
</reference>
<evidence type="ECO:0000256" key="4">
    <source>
        <dbReference type="ARBA" id="ARBA00019707"/>
    </source>
</evidence>
<evidence type="ECO:0000313" key="10">
    <source>
        <dbReference type="Proteomes" id="UP000322079"/>
    </source>
</evidence>
<dbReference type="AlphaFoldDB" id="A0A5C1DJD3"/>
<dbReference type="KEGG" id="chrm:FYK34_14435"/>
<dbReference type="InterPro" id="IPR014710">
    <property type="entry name" value="RmlC-like_jellyroll"/>
</dbReference>
<dbReference type="Gene3D" id="2.60.120.10">
    <property type="entry name" value="Jelly Rolls"/>
    <property type="match status" value="1"/>
</dbReference>
<dbReference type="CDD" id="cd06978">
    <property type="entry name" value="cupin_EctC"/>
    <property type="match status" value="1"/>
</dbReference>
<comment type="similarity">
    <text evidence="2 8">Belongs to the ectoine synthase family.</text>
</comment>
<dbReference type="EMBL" id="CP043473">
    <property type="protein sequence ID" value="QEL56673.1"/>
    <property type="molecule type" value="Genomic_DNA"/>
</dbReference>
<dbReference type="GO" id="GO:0033990">
    <property type="term" value="F:ectoine synthase activity"/>
    <property type="evidence" value="ECO:0007669"/>
    <property type="project" value="UniProtKB-EC"/>
</dbReference>
<evidence type="ECO:0000256" key="6">
    <source>
        <dbReference type="ARBA" id="ARBA00033271"/>
    </source>
</evidence>
<dbReference type="InterPro" id="IPR010462">
    <property type="entry name" value="Ectoine_synth"/>
</dbReference>
<organism evidence="9 10">
    <name type="scientific">Chromobacterium paludis</name>
    <dbReference type="NCBI Taxonomy" id="2605945"/>
    <lineage>
        <taxon>Bacteria</taxon>
        <taxon>Pseudomonadati</taxon>
        <taxon>Pseudomonadota</taxon>
        <taxon>Betaproteobacteria</taxon>
        <taxon>Neisseriales</taxon>
        <taxon>Chromobacteriaceae</taxon>
        <taxon>Chromobacterium</taxon>
    </lineage>
</organism>
<keyword evidence="5 8" id="KW-0456">Lyase</keyword>
<dbReference type="PANTHER" id="PTHR39289:SF1">
    <property type="entry name" value="L-ECTOINE SYNTHASE"/>
    <property type="match status" value="1"/>
</dbReference>
<comment type="catalytic activity">
    <reaction evidence="7 8">
        <text>(2S)-4-acetamido-2-aminobutanoate = L-ectoine + H2O</text>
        <dbReference type="Rhea" id="RHEA:17281"/>
        <dbReference type="ChEBI" id="CHEBI:15377"/>
        <dbReference type="ChEBI" id="CHEBI:58515"/>
        <dbReference type="ChEBI" id="CHEBI:58929"/>
        <dbReference type="EC" id="4.2.1.108"/>
    </reaction>
</comment>
<dbReference type="RefSeq" id="WP_149297552.1">
    <property type="nucleotide sequence ID" value="NZ_CP043473.1"/>
</dbReference>
<sequence length="131" mass="14494">MIVRHLQQLLGTARDVDGGNWISRRLLTADDGMGFSMHDTIIKAGTETPIWYKHHLEAVYCISGKGEIELTETGETFAIEPGMLYALNLHDRHLLRASETLHLVCVFNPPVTGREVHDEDGAYAPSPAAVD</sequence>
<dbReference type="UniPathway" id="UPA00067">
    <property type="reaction ID" value="UER00123"/>
</dbReference>
<dbReference type="PANTHER" id="PTHR39289">
    <property type="match status" value="1"/>
</dbReference>
<keyword evidence="10" id="KW-1185">Reference proteome</keyword>